<dbReference type="AlphaFoldDB" id="A0A5T8BQF5"/>
<sequence length="180" mass="19752">METRTVLIFKFAGSLRRFYRQIPLNVDTPAQGLRLLLAQNHEFKKAFLNTKLRIRIAGEDVEVSAMQWHLDRHLKDGSVVLFVPVVEGAITAAAAAWIAVAVSVASIAYSVYMSRNMKTKTSAEAAETNTLTNNSFTSAENRVGQGRPVPILLGEMEVGSNVISLGIDTSNIQDWTESIS</sequence>
<keyword evidence="1" id="KW-1133">Transmembrane helix</keyword>
<evidence type="ECO:0000256" key="1">
    <source>
        <dbReference type="SAM" id="Phobius"/>
    </source>
</evidence>
<proteinExistence type="predicted"/>
<reference evidence="2" key="1">
    <citation type="submission" date="2018-07" db="EMBL/GenBank/DDBJ databases">
        <authorList>
            <consortium name="PulseNet: The National Subtyping Network for Foodborne Disease Surveillance"/>
            <person name="Tarr C.L."/>
            <person name="Trees E."/>
            <person name="Katz L.S."/>
            <person name="Carleton-Romer H.A."/>
            <person name="Stroika S."/>
            <person name="Kucerova Z."/>
            <person name="Roache K.F."/>
            <person name="Sabol A.L."/>
            <person name="Besser J."/>
            <person name="Gerner-Smidt P."/>
        </authorList>
    </citation>
    <scope>NUCLEOTIDE SEQUENCE</scope>
    <source>
        <strain evidence="3">PNUSAS007828</strain>
        <strain evidence="2">PNUSAS044820</strain>
    </source>
</reference>
<gene>
    <name evidence="3" type="ORF">B0B91_15930</name>
    <name evidence="2" type="ORF">DSA26_17665</name>
</gene>
<feature type="transmembrane region" description="Helical" evidence="1">
    <location>
        <begin position="89"/>
        <end position="112"/>
    </location>
</feature>
<keyword evidence="1" id="KW-0812">Transmembrane</keyword>
<keyword evidence="1" id="KW-0472">Membrane</keyword>
<dbReference type="Pfam" id="PF06805">
    <property type="entry name" value="Lambda_tail_I"/>
    <property type="match status" value="1"/>
</dbReference>
<dbReference type="InterPro" id="IPR010654">
    <property type="entry name" value="Phage_lambda_tail_I"/>
</dbReference>
<evidence type="ECO:0000313" key="2">
    <source>
        <dbReference type="EMBL" id="EBN4406846.1"/>
    </source>
</evidence>
<organism evidence="2">
    <name type="scientific">Salmonella enterica</name>
    <name type="common">Salmonella choleraesuis</name>
    <dbReference type="NCBI Taxonomy" id="28901"/>
    <lineage>
        <taxon>Bacteria</taxon>
        <taxon>Pseudomonadati</taxon>
        <taxon>Pseudomonadota</taxon>
        <taxon>Gammaproteobacteria</taxon>
        <taxon>Enterobacterales</taxon>
        <taxon>Enterobacteriaceae</taxon>
        <taxon>Salmonella</taxon>
    </lineage>
</organism>
<dbReference type="EMBL" id="AAGFSN010000010">
    <property type="protein sequence ID" value="EBN4406846.1"/>
    <property type="molecule type" value="Genomic_DNA"/>
</dbReference>
<protein>
    <submittedName>
        <fullName evidence="2">Tail assembly protein</fullName>
    </submittedName>
</protein>
<evidence type="ECO:0000313" key="3">
    <source>
        <dbReference type="EMBL" id="EBQ7771259.1"/>
    </source>
</evidence>
<name>A0A5T8BQF5_SALER</name>
<dbReference type="EMBL" id="AAGQCG010000009">
    <property type="protein sequence ID" value="EBQ7771259.1"/>
    <property type="molecule type" value="Genomic_DNA"/>
</dbReference>
<comment type="caution">
    <text evidence="2">The sequence shown here is derived from an EMBL/GenBank/DDBJ whole genome shotgun (WGS) entry which is preliminary data.</text>
</comment>
<accession>A0A5T8BQF5</accession>